<name>A0A0F9MBI3_9ZZZZ</name>
<accession>A0A0F9MBI3</accession>
<comment type="caution">
    <text evidence="1">The sequence shown here is derived from an EMBL/GenBank/DDBJ whole genome shotgun (WGS) entry which is preliminary data.</text>
</comment>
<dbReference type="AlphaFoldDB" id="A0A0F9MBI3"/>
<gene>
    <name evidence="1" type="ORF">LCGC14_1110830</name>
</gene>
<evidence type="ECO:0008006" key="2">
    <source>
        <dbReference type="Google" id="ProtNLM"/>
    </source>
</evidence>
<reference evidence="1" key="1">
    <citation type="journal article" date="2015" name="Nature">
        <title>Complex archaea that bridge the gap between prokaryotes and eukaryotes.</title>
        <authorList>
            <person name="Spang A."/>
            <person name="Saw J.H."/>
            <person name="Jorgensen S.L."/>
            <person name="Zaremba-Niedzwiedzka K."/>
            <person name="Martijn J."/>
            <person name="Lind A.E."/>
            <person name="van Eijk R."/>
            <person name="Schleper C."/>
            <person name="Guy L."/>
            <person name="Ettema T.J."/>
        </authorList>
    </citation>
    <scope>NUCLEOTIDE SEQUENCE</scope>
</reference>
<protein>
    <recommendedName>
        <fullName evidence="2">Methyltransferase domain-containing protein</fullName>
    </recommendedName>
</protein>
<organism evidence="1">
    <name type="scientific">marine sediment metagenome</name>
    <dbReference type="NCBI Taxonomy" id="412755"/>
    <lineage>
        <taxon>unclassified sequences</taxon>
        <taxon>metagenomes</taxon>
        <taxon>ecological metagenomes</taxon>
    </lineage>
</organism>
<evidence type="ECO:0000313" key="1">
    <source>
        <dbReference type="EMBL" id="KKN03119.1"/>
    </source>
</evidence>
<dbReference type="EMBL" id="LAZR01005070">
    <property type="protein sequence ID" value="KKN03119.1"/>
    <property type="molecule type" value="Genomic_DNA"/>
</dbReference>
<proteinExistence type="predicted"/>
<dbReference type="InterPro" id="IPR029063">
    <property type="entry name" value="SAM-dependent_MTases_sf"/>
</dbReference>
<sequence length="192" mass="21382">MKSRSLLEPGQRKSGYGNRVAWLSSLPPNSVGAEIGVLKGGFTQHIVSTVKPRCLYLIDCWCAIEDSFGYSVDIRMVRFCSRSLRDLAAESAAGHIRPLCGWSAEAVDLIPDATLDWVYIDADHTMQGCLADLKAYYPKVKQGGIIGGHDYKYGWGCSVPEAVRRFMWSLGRDIDSVHTTDAQESPSFWFRK</sequence>
<dbReference type="SUPFAM" id="SSF53335">
    <property type="entry name" value="S-adenosyl-L-methionine-dependent methyltransferases"/>
    <property type="match status" value="1"/>
</dbReference>
<dbReference type="Pfam" id="PF13578">
    <property type="entry name" value="Methyltransf_24"/>
    <property type="match status" value="1"/>
</dbReference>
<dbReference type="Gene3D" id="3.40.50.150">
    <property type="entry name" value="Vaccinia Virus protein VP39"/>
    <property type="match status" value="1"/>
</dbReference>